<proteinExistence type="inferred from homology"/>
<evidence type="ECO:0000313" key="17">
    <source>
        <dbReference type="Proteomes" id="UP000057158"/>
    </source>
</evidence>
<dbReference type="InterPro" id="IPR001775">
    <property type="entry name" value="GspD/PilQ"/>
</dbReference>
<dbReference type="NCBIfam" id="TIGR02517">
    <property type="entry name" value="type_II_gspD"/>
    <property type="match status" value="1"/>
</dbReference>
<evidence type="ECO:0000256" key="1">
    <source>
        <dbReference type="ARBA" id="ARBA00004442"/>
    </source>
</evidence>
<evidence type="ECO:0000256" key="12">
    <source>
        <dbReference type="SAM" id="SignalP"/>
    </source>
</evidence>
<keyword evidence="6 12" id="KW-0732">Signal</keyword>
<dbReference type="Gene3D" id="3.30.1370.120">
    <property type="match status" value="3"/>
</dbReference>
<accession>A0A0M4D0G8</accession>
<keyword evidence="5" id="KW-0812">Transmembrane</keyword>
<dbReference type="InterPro" id="IPR004846">
    <property type="entry name" value="T2SS/T3SS_dom"/>
</dbReference>
<feature type="domain" description="Type II/III secretion system secretin-like" evidence="13">
    <location>
        <begin position="475"/>
        <end position="643"/>
    </location>
</feature>
<dbReference type="PANTHER" id="PTHR30332:SF24">
    <property type="entry name" value="SECRETIN GSPD-RELATED"/>
    <property type="match status" value="1"/>
</dbReference>
<organism evidence="16 17">
    <name type="scientific">Desulfuromonas soudanensis</name>
    <dbReference type="NCBI Taxonomy" id="1603606"/>
    <lineage>
        <taxon>Bacteria</taxon>
        <taxon>Pseudomonadati</taxon>
        <taxon>Thermodesulfobacteriota</taxon>
        <taxon>Desulfuromonadia</taxon>
        <taxon>Desulfuromonadales</taxon>
        <taxon>Desulfuromonadaceae</taxon>
        <taxon>Desulfuromonas</taxon>
    </lineage>
</organism>
<evidence type="ECO:0000259" key="15">
    <source>
        <dbReference type="Pfam" id="PF21305"/>
    </source>
</evidence>
<feature type="region of interest" description="Disordered" evidence="11">
    <location>
        <begin position="697"/>
        <end position="732"/>
    </location>
</feature>
<name>A0A0M4D0G8_9BACT</name>
<dbReference type="Pfam" id="PF00263">
    <property type="entry name" value="Secretin"/>
    <property type="match status" value="1"/>
</dbReference>
<keyword evidence="17" id="KW-1185">Reference proteome</keyword>
<dbReference type="EMBL" id="CP010802">
    <property type="protein sequence ID" value="ALC15364.1"/>
    <property type="molecule type" value="Genomic_DNA"/>
</dbReference>
<sequence length="732" mass="78077">MSIKKTSLICLFFALFTAASAIGAMAQPAPATAKPAAAPEGITLDFKGIELADLIQTVSELTGKNFLYDDSVKGKVTIISPKTMSLDEAYQLFLTVLSVKGYTVVPSGKVNKIVAIRDAKESNLPTVTGERRGPTGEQFVTRLVPLQNIDATLMATTVLAPLIPKTSNIVAYPPSNTLIITDNGANIERLMKIITELDVPSSLDLIEVFPLKYAGADEVAAILNQILTQAAASPRRGRAAANVQTAGGKEVSKILPYVRTNTLVVMATPEDLTIIRTVIAQLDQRPTQERSHINVYYLENADAETLAKTLNEILSGVKAPITTGRAAPPAGQAATLTTAPVSITADKPTNSLIINSTPEDYDIFKGIVSQLDIKRKQVFVEALILEISMDATRDLGASLAGFIPTGDEGVIYGGMNQQSPALGVLTPGTSGVPSLLTQSIEGVLAGGLFNMINVTAPDGTQVAVPAISALINLSKKDSDINILSAPRLLTSDNEEAEIIIGSNVPIITSRLTDTGGSTGLAQSVTVERKDVALTLRFTPQITEGNQVRLNIFQEITDIAETSLAGNVNEVGPTFTKRLLRNTILAEDGRTVVLGGLIRNNEQVTISKVPFLGDIPGLGWLFKRKTNSNTKTNLLIFITPKIVKNADDLEKVTQSSRRSMDDFQEGILPALPPERIQAYPAPLDPPVPVLFIPEEEPALPADLYPGEEPALPDDLYPEVPEAETNDAPATKGD</sequence>
<feature type="domain" description="NolW-like" evidence="14">
    <location>
        <begin position="141"/>
        <end position="202"/>
    </location>
</feature>
<reference evidence="16 17" key="1">
    <citation type="submission" date="2015-07" db="EMBL/GenBank/DDBJ databases">
        <title>Isolation and Genomic Characterization of a Novel Halophilic Metal-Reducing Deltaproteobacterium from the Deep Subsurface.</title>
        <authorList>
            <person name="Badalamenti J.P."/>
            <person name="Summers Z.M."/>
            <person name="Gralnick J.A."/>
            <person name="Bond D.R."/>
        </authorList>
    </citation>
    <scope>NUCLEOTIDE SEQUENCE [LARGE SCALE GENOMIC DNA]</scope>
    <source>
        <strain evidence="16 17">WTL</strain>
    </source>
</reference>
<feature type="domain" description="NolW-like" evidence="14">
    <location>
        <begin position="295"/>
        <end position="377"/>
    </location>
</feature>
<dbReference type="InterPro" id="IPR038591">
    <property type="entry name" value="NolW-like_sf"/>
</dbReference>
<dbReference type="PANTHER" id="PTHR30332">
    <property type="entry name" value="PROBABLE GENERAL SECRETION PATHWAY PROTEIN D"/>
    <property type="match status" value="1"/>
</dbReference>
<keyword evidence="4" id="KW-1134">Transmembrane beta strand</keyword>
<dbReference type="PATRIC" id="fig|1603606.3.peg.625"/>
<feature type="chain" id="PRO_5005791808" evidence="12">
    <location>
        <begin position="27"/>
        <end position="732"/>
    </location>
</feature>
<dbReference type="InterPro" id="IPR049371">
    <property type="entry name" value="GspD-like_N0"/>
</dbReference>
<gene>
    <name evidence="16" type="primary">gspD</name>
    <name evidence="16" type="ORF">DSOUD_0575</name>
</gene>
<dbReference type="STRING" id="1603606.DSOUD_0575"/>
<dbReference type="Proteomes" id="UP000057158">
    <property type="component" value="Chromosome"/>
</dbReference>
<evidence type="ECO:0000259" key="14">
    <source>
        <dbReference type="Pfam" id="PF03958"/>
    </source>
</evidence>
<dbReference type="GO" id="GO:0015627">
    <property type="term" value="C:type II protein secretion system complex"/>
    <property type="evidence" value="ECO:0007669"/>
    <property type="project" value="InterPro"/>
</dbReference>
<evidence type="ECO:0000313" key="16">
    <source>
        <dbReference type="EMBL" id="ALC15364.1"/>
    </source>
</evidence>
<dbReference type="OrthoDB" id="9775455at2"/>
<evidence type="ECO:0000256" key="10">
    <source>
        <dbReference type="RuleBase" id="RU004004"/>
    </source>
</evidence>
<evidence type="ECO:0000256" key="11">
    <source>
        <dbReference type="SAM" id="MobiDB-lite"/>
    </source>
</evidence>
<dbReference type="AlphaFoldDB" id="A0A0M4D0G8"/>
<dbReference type="RefSeq" id="WP_157671708.1">
    <property type="nucleotide sequence ID" value="NZ_CP010802.1"/>
</dbReference>
<evidence type="ECO:0000256" key="4">
    <source>
        <dbReference type="ARBA" id="ARBA00022452"/>
    </source>
</evidence>
<evidence type="ECO:0000256" key="5">
    <source>
        <dbReference type="ARBA" id="ARBA00022692"/>
    </source>
</evidence>
<dbReference type="PRINTS" id="PR00811">
    <property type="entry name" value="BCTERIALGSPD"/>
</dbReference>
<evidence type="ECO:0000256" key="6">
    <source>
        <dbReference type="ARBA" id="ARBA00022729"/>
    </source>
</evidence>
<keyword evidence="9" id="KW-0998">Cell outer membrane</keyword>
<evidence type="ECO:0000256" key="8">
    <source>
        <dbReference type="ARBA" id="ARBA00023136"/>
    </source>
</evidence>
<dbReference type="Pfam" id="PF21305">
    <property type="entry name" value="type_II_gspD_N0"/>
    <property type="match status" value="1"/>
</dbReference>
<evidence type="ECO:0000259" key="13">
    <source>
        <dbReference type="Pfam" id="PF00263"/>
    </source>
</evidence>
<keyword evidence="7" id="KW-0653">Protein transport</keyword>
<dbReference type="KEGG" id="des:DSOUD_0575"/>
<comment type="subcellular location">
    <subcellularLocation>
        <location evidence="1 10">Cell outer membrane</location>
    </subcellularLocation>
</comment>
<keyword evidence="3 10" id="KW-0813">Transport</keyword>
<dbReference type="InterPro" id="IPR005644">
    <property type="entry name" value="NolW-like"/>
</dbReference>
<evidence type="ECO:0000256" key="2">
    <source>
        <dbReference type="ARBA" id="ARBA00006980"/>
    </source>
</evidence>
<dbReference type="Pfam" id="PF03958">
    <property type="entry name" value="Secretin_N"/>
    <property type="match status" value="3"/>
</dbReference>
<comment type="similarity">
    <text evidence="2">Belongs to the bacterial secretin family. GSP D subfamily.</text>
</comment>
<keyword evidence="8" id="KW-0472">Membrane</keyword>
<feature type="domain" description="GspD-like N0" evidence="15">
    <location>
        <begin position="44"/>
        <end position="113"/>
    </location>
</feature>
<evidence type="ECO:0000256" key="7">
    <source>
        <dbReference type="ARBA" id="ARBA00022927"/>
    </source>
</evidence>
<protein>
    <submittedName>
        <fullName evidence="16">Type II secretion system protein GspD</fullName>
    </submittedName>
</protein>
<feature type="domain" description="NolW-like" evidence="14">
    <location>
        <begin position="207"/>
        <end position="288"/>
    </location>
</feature>
<evidence type="ECO:0000256" key="3">
    <source>
        <dbReference type="ARBA" id="ARBA00022448"/>
    </source>
</evidence>
<dbReference type="InterPro" id="IPR050810">
    <property type="entry name" value="Bact_Secretion_Sys_Channel"/>
</dbReference>
<dbReference type="GO" id="GO:0015628">
    <property type="term" value="P:protein secretion by the type II secretion system"/>
    <property type="evidence" value="ECO:0007669"/>
    <property type="project" value="InterPro"/>
</dbReference>
<feature type="signal peptide" evidence="12">
    <location>
        <begin position="1"/>
        <end position="26"/>
    </location>
</feature>
<dbReference type="GO" id="GO:0009279">
    <property type="term" value="C:cell outer membrane"/>
    <property type="evidence" value="ECO:0007669"/>
    <property type="project" value="UniProtKB-SubCell"/>
</dbReference>
<dbReference type="InterPro" id="IPR013356">
    <property type="entry name" value="T2SS_GspD"/>
</dbReference>
<evidence type="ECO:0000256" key="9">
    <source>
        <dbReference type="ARBA" id="ARBA00023237"/>
    </source>
</evidence>